<dbReference type="Gene3D" id="3.40.50.1820">
    <property type="entry name" value="alpha/beta hydrolase"/>
    <property type="match status" value="1"/>
</dbReference>
<dbReference type="Proteomes" id="UP000003245">
    <property type="component" value="Unassembled WGS sequence"/>
</dbReference>
<comment type="caution">
    <text evidence="1">The sequence shown here is derived from an EMBL/GenBank/DDBJ whole genome shotgun (WGS) entry which is preliminary data.</text>
</comment>
<dbReference type="AlphaFoldDB" id="I0SEI3"/>
<name>I0SEI3_STRAP</name>
<sequence>MGEMIEQFSTVMAEQFDNLKNGIHLIEAVREGMGYGDNDVTVLTPMMYSQIEKATLYDAFKMAYSYDIKNKKERFTMPVCIMFGSKETYASKYIDLIKSKSLNNVEILSFDNIGHAEILGTKPDLILDEIEKIS</sequence>
<reference evidence="1 2" key="1">
    <citation type="submission" date="2012-01" db="EMBL/GenBank/DDBJ databases">
        <authorList>
            <person name="Harkins D.M."/>
            <person name="Madupu R."/>
            <person name="Durkin A.S."/>
            <person name="Torralba M."/>
            <person name="Methe B."/>
            <person name="Sutton G.G."/>
            <person name="Nelson K.E."/>
        </authorList>
    </citation>
    <scope>NUCLEOTIDE SEQUENCE [LARGE SCALE GENOMIC DNA]</scope>
    <source>
        <strain evidence="1 2">CCUG 39159</strain>
    </source>
</reference>
<dbReference type="PATRIC" id="fig|1095729.3.peg.1034"/>
<evidence type="ECO:0008006" key="3">
    <source>
        <dbReference type="Google" id="ProtNLM"/>
    </source>
</evidence>
<protein>
    <recommendedName>
        <fullName evidence="3">Alpha/beta hydrolase</fullName>
    </recommendedName>
</protein>
<evidence type="ECO:0000313" key="2">
    <source>
        <dbReference type="Proteomes" id="UP000003245"/>
    </source>
</evidence>
<proteinExistence type="predicted"/>
<accession>I0SEI3</accession>
<organism evidence="1 2">
    <name type="scientific">Streptococcus anginosus subsp. whileyi CCUG 39159</name>
    <dbReference type="NCBI Taxonomy" id="1095729"/>
    <lineage>
        <taxon>Bacteria</taxon>
        <taxon>Bacillati</taxon>
        <taxon>Bacillota</taxon>
        <taxon>Bacilli</taxon>
        <taxon>Lactobacillales</taxon>
        <taxon>Streptococcaceae</taxon>
        <taxon>Streptococcus</taxon>
        <taxon>Streptococcus anginosus group</taxon>
    </lineage>
</organism>
<gene>
    <name evidence="1" type="ORF">HMPREF1043_1770</name>
</gene>
<keyword evidence="2" id="KW-1185">Reference proteome</keyword>
<dbReference type="InterPro" id="IPR029058">
    <property type="entry name" value="AB_hydrolase_fold"/>
</dbReference>
<evidence type="ECO:0000313" key="1">
    <source>
        <dbReference type="EMBL" id="EID21786.1"/>
    </source>
</evidence>
<dbReference type="EMBL" id="AICP01000039">
    <property type="protein sequence ID" value="EID21786.1"/>
    <property type="molecule type" value="Genomic_DNA"/>
</dbReference>